<feature type="domain" description="Secretion system C-terminal sorting" evidence="1">
    <location>
        <begin position="3710"/>
        <end position="3784"/>
    </location>
</feature>
<dbReference type="InterPro" id="IPR013783">
    <property type="entry name" value="Ig-like_fold"/>
</dbReference>
<evidence type="ECO:0000259" key="1">
    <source>
        <dbReference type="Pfam" id="PF18962"/>
    </source>
</evidence>
<gene>
    <name evidence="3" type="ORF">GCM10011506_15160</name>
</gene>
<name>A0ABQ1LZN0_9BACT</name>
<dbReference type="Proteomes" id="UP000636010">
    <property type="component" value="Unassembled WGS sequence"/>
</dbReference>
<comment type="caution">
    <text evidence="3">The sequence shown here is derived from an EMBL/GenBank/DDBJ whole genome shotgun (WGS) entry which is preliminary data.</text>
</comment>
<evidence type="ECO:0008006" key="5">
    <source>
        <dbReference type="Google" id="ProtNLM"/>
    </source>
</evidence>
<proteinExistence type="predicted"/>
<evidence type="ECO:0000313" key="4">
    <source>
        <dbReference type="Proteomes" id="UP000636010"/>
    </source>
</evidence>
<feature type="domain" description="PKD-like" evidence="2">
    <location>
        <begin position="2822"/>
        <end position="2904"/>
    </location>
</feature>
<evidence type="ECO:0000259" key="2">
    <source>
        <dbReference type="Pfam" id="PF19406"/>
    </source>
</evidence>
<dbReference type="Gene3D" id="2.60.40.10">
    <property type="entry name" value="Immunoglobulins"/>
    <property type="match status" value="1"/>
</dbReference>
<sequence>MLAANSNSFAQVNVTSAGNYNFCINDAYTVISNIVISETASGDFADNSTSPKTYILAAPSNFQFDPDFGSVSNSGDDITFIDIAVQTNQIRVIYVDEGNNGTQLESITISDIRVKPINTATGPIDLVRTGGTANQLGNAIADIQEHATFQSFAAPVAGTAENTTICQTETAYDLFNALSGEQSGGVWTDDDATGQLNANLFDASGVVPGTYNFTYTVTSSNCPSDNETVTITVEAPASAGTATNRNICITNDNFNLFTTLTGFSTGGTWSDDDGTGALLGNTLDATGLTVASSYNFTYTVNKVACSDSETVTITITDTNNAGTALSPVSICDTETNFDLFSMLSGEDAGGTWSNDDGASGFSGSTLDASSTTPGTYNFTYTTATTACVEDSETISITIEKSPEAGSATNTTICESETSFDLFSTLTGYDTGGTWNNDDGASGFSGNTLDASSAGSGTYNFTYTVSGATCVSDFVTVAITIENTLSAGNGTNAQVCINSTSFNLFTTLADYDTGGTWTNDSGASGFSGNTFNPSLNAAGNYTFTYTVSGTSCPNSSEAVVITVNALPDANILNEEICDDGVGSTTENTSIDLVAQYNSFITTANNTTITWHDNSPPTAGNQIGTSSTSTPTITDGATYYAKIIDNLTLCENVGSISFSLNQLPTAVNNSYNICENSSGSGASSVNLSNYENDVTAGASDVSVAWYNDAALDYPVFTPSNQSVSSGSEYYAKISNNSTGCESTARIDFTVNSLPSAPTTSTAYNPFCVGDDDSSNSISVSGTTIKWYSDDALSTQVATGNSPSLASLGVSTGSSGTFKRYATQTDGNSCESPYLEIDIEILDAPVFSPVPSNVIACSGELINIDFNTVSGVDNITWTSDNTDVGNPDNGTDNINFITASNNTSTDIVTTITVSAVNQGCTTPVTSSFTITIKPTPDIPPFFTPALVCEDETNFDLTSIDLNASPAGGTYTYSGSGVTGDIFDASATGLGVQEISVTYQSPDGCVLVKPINLVEVIELPSATVDPTAEICSNGSYDLSNASPAVANNDAIIWSTSGDGSFNDTSLLTPTYTPGSNDRLSGTVTLTITATGNASCSDSSDNLVLSITPAPTADAGIAGETCVNTAFTVNDAAVTNQNTIAWTHNGNGSISNETTDAPTYTPDPADAGSTVTLTLTVTGNGSCATVTDTKAISITPAPTADAGIAGETCVNTAFTVNDAAVTNQNTIAWTHNGSGSISNETTDAPTYTPDPADAGNTVTLTLTVTGNGSCATVTDTKAISITPAPTADAGIAAETCVNTAFTVNDAAVTNQNTIAWTHNGNGSISNETTDAPTYTPDPADAGNTVTLTLTVTGNGSCATVTDTKAISITPAPTADAGIAGETCVNTAFTVNDAAVTNQNTIAWTHNGNGSISNETTDAPTYTPDPADAGNTVTLTLTVTGNGSCATVTDTKAISITPAPTADAGIAGETCVNTAFTVNDAAVTNQNTIAWTHNGSGSISNETTDTPTYTPDPADAGNTVTLTLTVTGNGSCATVTDTKAISITSAPTADAGIAGETCVNTAFTVNDAAVTNQNTIAWTHNGSGSISNETTDAPTYTPDPADAGNTVTLTLTVTGNGSCATVTDTKAISITPAPTADAGIAGETCVNTAFTVNDAAVTNQNTIAWTHNGSGSISNETTDAPTYTPDPADAGNTVTLTLTVTGNGSCATVTDTKAISITPAPTADAGIAGETCVNTAFTVNDAAVTNQNTIAWTHNGSGSISNETTDAPTYTPDPADAGNTVTLTLTVTGNGSCATVTDTKAISITSAPTADAGIAGETCVNTAFTVNDAAVTNQNTIAWTHNGNGSISNETTDAPTYTPDPADAGNTVTLTLTVTGNGSCATVTDTKLLTINPLPSAISRSYTYCEDLLNTGTAEIDLTTLHTDLTSESLGSVDIFWYTNSGLTVLVSDETSEEVSNGATYYAQIIFQSTGCTNVSTVDFQIDAQSFVDAGSNEAICDGEDLDLSLSSVTPSAQNTTTYQWTSSGDGTFDDSSKLQPVYTPGPNDLSNSPITLTLEGISSNTCSNFTDAMQLTINPIAVISPISDMYLCPGESESSITFSADLSGGSFSWSVTNFTQLGLSSGSGTGSFPSFTPQPNTSGTSVASVVTINYELNNCNSASESFTIFTKPTPVIDDVSDVSICPGESVSVSFNANTTGETFSWSTDNNTIGVGLLSSGSGDLNFIAATNNSGSPVESNFTYSAILDGCSSITKTFKVTLNPDPVINPVTDMEVCSFDPIQTNFSSNVAGTTYSWTNDNTNTGIAVSGTGDININAAENLTGVDQVSTIQVKGTANSCEGDVETFTITVKPKPILATVTDINACAGDLISEIEFSDNSSGNSTISWTATNSANIGLSVNSGTGSIPQFTMAANNTTNTITSVVTVTSTWEGCESDQLIFRIRLKPTPLMNPVADKVACGTDMITTTFSNSLGASSSYSWTNDNTAIGLAASGTGNLNFSAATNTTGVPIEANIAVVALNNGCTGPSEVFKITVNPTPQISPIADLEVCSEEFVSIPFNIDLSGTTLSISNSNSAIVTNAPVINGNAIEFTTAINTTGSDLTGTFVLSSTKAGCVGTESFIVTLKNKPVVNSQSDEAELCAGTKTSQRNFSHSSGSGTFTWQVTEPSLFVSSTPLSGSGNFPGFHLAENLTGEKISGYIKYFSTSNGCLSEADSFKITLKPSPVSLVKDTVFCAGDFVNYEFFANTSGDETYYWTNISGNTTIGINNLTGSTNDKITPNDFQVLNNDPLNDNVAVFEVYAVKDGCAGPVETFEIRVKPRPVLSSSLNYNPTICSGDNFNFSPQANLSNTVFEWELISLPDSVSGATALGTGDINLVSVANTSSTTKTIVYRITPYNERCEGTSRNLSITVYPEINFSSDIPNTVLVCTGSAFTIPLSTQNNLQNIIYKWTVSSNSAGAVNGQGSEVGGVLSNSKPFPQRDTVIYTITPTLNDGICIGPSKDVRVIVKAEERFRIDDREQGNNIICASNIVNLNFINTGGGTFSGSGVSQQGAQWIFNPRLPGVTEKTLVTYSVEDPVLNCISVYTDTITVIPSPTLQFTYENDCDVKNRIIFNYDGSSYKTANDSIIEVRWMDLIGNTSLIEGNNVTFKQAGRNEITLEVVTALGCSFRRTVNIEVGNIDRTDFSFTEPITSETGSSNGTQFTSEIQLSGNVEIQEYLWNFDDPNSGSFNSSNLQNPQHNFEEDRRYNVSLIITAAIKDGNTIVGICYDTIVKNVDVVNSVLRYPYFEDFENGPGGWNTEAADIEQNSSWTYIEVGNPFESEKNTSKYWGTMINANSAGYQKDENSYLNIANFNLDTLDKPMLSFDMYLDIEELNRSGAILEYSSGSEGWKPLGKIDDPINWYNNITTFARIGGASNEQQYAWSASQNENWQWVRVAYPLDELKTLSSISLRFNFLGFTNESSRGMAIDNFYLGERSKNVLLELFTNTNSADFNQTINTVESLCDTAVYAQDIIKLEFHTSYPFPDEVNKNNRSQLDSRTDIYGISESSQIVVDGNVIEGTITSGENRKQIIKQSLLYSLVDSLVQIKVNVLNSNEHTVKFNADITIDTSITNKEDLAIYHFIVEKQMSLNGTELTNVAVQTLPDISGEMLLGTENSLIKDYSWNVNSIFTGDLGIVTLVQNLNTNEILQTAYTTVEEPKVSGAVLSNLSKFSISEIKIYPNPSKDIFYLESPSGNAGEISYLVLDNTGKIVKNNTLNRDERTHSLSMNGFSTGVYYIVFKDHTGNISMKKLVLVD</sequence>
<feature type="domain" description="PKD-like" evidence="2">
    <location>
        <begin position="2917"/>
        <end position="3000"/>
    </location>
</feature>
<dbReference type="InterPro" id="IPR035986">
    <property type="entry name" value="PKD_dom_sf"/>
</dbReference>
<reference evidence="4" key="1">
    <citation type="journal article" date="2019" name="Int. J. Syst. Evol. Microbiol.">
        <title>The Global Catalogue of Microorganisms (GCM) 10K type strain sequencing project: providing services to taxonomists for standard genome sequencing and annotation.</title>
        <authorList>
            <consortium name="The Broad Institute Genomics Platform"/>
            <consortium name="The Broad Institute Genome Sequencing Center for Infectious Disease"/>
            <person name="Wu L."/>
            <person name="Ma J."/>
        </authorList>
    </citation>
    <scope>NUCLEOTIDE SEQUENCE [LARGE SCALE GENOMIC DNA]</scope>
    <source>
        <strain evidence="4">CGMCC 1.10832</strain>
    </source>
</reference>
<protein>
    <recommendedName>
        <fullName evidence="5">Ig-like domain-containing protein</fullName>
    </recommendedName>
</protein>
<dbReference type="Pfam" id="PF19406">
    <property type="entry name" value="PKD_5"/>
    <property type="match status" value="2"/>
</dbReference>
<dbReference type="InterPro" id="IPR045828">
    <property type="entry name" value="PKD_Bacteroidetes"/>
</dbReference>
<dbReference type="InterPro" id="IPR026444">
    <property type="entry name" value="Secre_tail"/>
</dbReference>
<evidence type="ECO:0000313" key="3">
    <source>
        <dbReference type="EMBL" id="GGC30701.1"/>
    </source>
</evidence>
<dbReference type="Pfam" id="PF18962">
    <property type="entry name" value="Por_Secre_tail"/>
    <property type="match status" value="1"/>
</dbReference>
<dbReference type="RefSeq" id="WP_188461930.1">
    <property type="nucleotide sequence ID" value="NZ_BAABHU010000004.1"/>
</dbReference>
<dbReference type="SUPFAM" id="SSF49299">
    <property type="entry name" value="PKD domain"/>
    <property type="match status" value="1"/>
</dbReference>
<dbReference type="NCBIfam" id="TIGR04183">
    <property type="entry name" value="Por_Secre_tail"/>
    <property type="match status" value="1"/>
</dbReference>
<organism evidence="3 4">
    <name type="scientific">Marivirga lumbricoides</name>
    <dbReference type="NCBI Taxonomy" id="1046115"/>
    <lineage>
        <taxon>Bacteria</taxon>
        <taxon>Pseudomonadati</taxon>
        <taxon>Bacteroidota</taxon>
        <taxon>Cytophagia</taxon>
        <taxon>Cytophagales</taxon>
        <taxon>Marivirgaceae</taxon>
        <taxon>Marivirga</taxon>
    </lineage>
</organism>
<keyword evidence="4" id="KW-1185">Reference proteome</keyword>
<dbReference type="EMBL" id="BMEC01000004">
    <property type="protein sequence ID" value="GGC30701.1"/>
    <property type="molecule type" value="Genomic_DNA"/>
</dbReference>
<accession>A0ABQ1LZN0</accession>